<dbReference type="EMBL" id="BMJH01000002">
    <property type="protein sequence ID" value="GGC66614.1"/>
    <property type="molecule type" value="Genomic_DNA"/>
</dbReference>
<dbReference type="AlphaFoldDB" id="A0A916XFE0"/>
<gene>
    <name evidence="8" type="ORF">GCM10011410_19040</name>
</gene>
<evidence type="ECO:0000313" key="9">
    <source>
        <dbReference type="Proteomes" id="UP000641514"/>
    </source>
</evidence>
<dbReference type="PROSITE" id="PS51300">
    <property type="entry name" value="NIRD"/>
    <property type="match status" value="1"/>
</dbReference>
<keyword evidence="1" id="KW-0001">2Fe-2S</keyword>
<dbReference type="NCBIfam" id="TIGR02378">
    <property type="entry name" value="nirD_assim_sml"/>
    <property type="match status" value="1"/>
</dbReference>
<protein>
    <recommendedName>
        <fullName evidence="7">Rieske domain-containing protein</fullName>
    </recommendedName>
</protein>
<keyword evidence="4" id="KW-0408">Iron</keyword>
<dbReference type="GO" id="GO:0046872">
    <property type="term" value="F:metal ion binding"/>
    <property type="evidence" value="ECO:0007669"/>
    <property type="project" value="UniProtKB-KW"/>
</dbReference>
<dbReference type="GO" id="GO:0051537">
    <property type="term" value="F:2 iron, 2 sulfur cluster binding"/>
    <property type="evidence" value="ECO:0007669"/>
    <property type="project" value="UniProtKB-KW"/>
</dbReference>
<evidence type="ECO:0000256" key="6">
    <source>
        <dbReference type="ARBA" id="ARBA00023063"/>
    </source>
</evidence>
<dbReference type="GO" id="GO:0042128">
    <property type="term" value="P:nitrate assimilation"/>
    <property type="evidence" value="ECO:0007669"/>
    <property type="project" value="UniProtKB-KW"/>
</dbReference>
<evidence type="ECO:0000256" key="1">
    <source>
        <dbReference type="ARBA" id="ARBA00022714"/>
    </source>
</evidence>
<evidence type="ECO:0000256" key="3">
    <source>
        <dbReference type="ARBA" id="ARBA00023002"/>
    </source>
</evidence>
<reference evidence="8" key="2">
    <citation type="submission" date="2020-09" db="EMBL/GenBank/DDBJ databases">
        <authorList>
            <person name="Sun Q."/>
            <person name="Zhou Y."/>
        </authorList>
    </citation>
    <scope>NUCLEOTIDE SEQUENCE</scope>
    <source>
        <strain evidence="8">CGMCC 1.15478</strain>
    </source>
</reference>
<evidence type="ECO:0000256" key="5">
    <source>
        <dbReference type="ARBA" id="ARBA00023014"/>
    </source>
</evidence>
<evidence type="ECO:0000256" key="4">
    <source>
        <dbReference type="ARBA" id="ARBA00023004"/>
    </source>
</evidence>
<evidence type="ECO:0000256" key="2">
    <source>
        <dbReference type="ARBA" id="ARBA00022723"/>
    </source>
</evidence>
<sequence length="131" mass="14071">MTALEFREHTTDSADGWTAACEYDFLIPNRGVAVLLPGGEQVALFRLDDGTLHAVGNMDPFAGAAVMSRGIVGDRKGVTVVASPLLKQAFSLETGQCLDDETKSLPVYEVRVSNGTVYIRPGDSRLLNKVT</sequence>
<keyword evidence="2" id="KW-0479">Metal-binding</keyword>
<dbReference type="Gene3D" id="2.102.10.10">
    <property type="entry name" value="Rieske [2Fe-2S] iron-sulphur domain"/>
    <property type="match status" value="1"/>
</dbReference>
<dbReference type="GO" id="GO:0004497">
    <property type="term" value="F:monooxygenase activity"/>
    <property type="evidence" value="ECO:0007669"/>
    <property type="project" value="UniProtKB-ARBA"/>
</dbReference>
<reference evidence="8" key="1">
    <citation type="journal article" date="2014" name="Int. J. Syst. Evol. Microbiol.">
        <title>Complete genome sequence of Corynebacterium casei LMG S-19264T (=DSM 44701T), isolated from a smear-ripened cheese.</title>
        <authorList>
            <consortium name="US DOE Joint Genome Institute (JGI-PGF)"/>
            <person name="Walter F."/>
            <person name="Albersmeier A."/>
            <person name="Kalinowski J."/>
            <person name="Ruckert C."/>
        </authorList>
    </citation>
    <scope>NUCLEOTIDE SEQUENCE</scope>
    <source>
        <strain evidence="8">CGMCC 1.15478</strain>
    </source>
</reference>
<keyword evidence="3" id="KW-0560">Oxidoreductase</keyword>
<dbReference type="PANTHER" id="PTHR40562:SF1">
    <property type="entry name" value="NITRITE REDUCTASE (NADH) SMALL SUBUNIT"/>
    <property type="match status" value="1"/>
</dbReference>
<dbReference type="InterPro" id="IPR012748">
    <property type="entry name" value="Rieske-like_NirD"/>
</dbReference>
<dbReference type="RefSeq" id="WP_188673690.1">
    <property type="nucleotide sequence ID" value="NZ_BMJH01000002.1"/>
</dbReference>
<evidence type="ECO:0000313" key="8">
    <source>
        <dbReference type="EMBL" id="GGC66614.1"/>
    </source>
</evidence>
<accession>A0A916XFE0</accession>
<name>A0A916XFE0_9ACTN</name>
<organism evidence="8 9">
    <name type="scientific">Hoyosella rhizosphaerae</name>
    <dbReference type="NCBI Taxonomy" id="1755582"/>
    <lineage>
        <taxon>Bacteria</taxon>
        <taxon>Bacillati</taxon>
        <taxon>Actinomycetota</taxon>
        <taxon>Actinomycetes</taxon>
        <taxon>Mycobacteriales</taxon>
        <taxon>Hoyosellaceae</taxon>
        <taxon>Hoyosella</taxon>
    </lineage>
</organism>
<proteinExistence type="predicted"/>
<dbReference type="GO" id="GO:0016705">
    <property type="term" value="F:oxidoreductase activity, acting on paired donors, with incorporation or reduction of molecular oxygen"/>
    <property type="evidence" value="ECO:0007669"/>
    <property type="project" value="UniProtKB-ARBA"/>
</dbReference>
<dbReference type="PROSITE" id="PS51296">
    <property type="entry name" value="RIESKE"/>
    <property type="match status" value="1"/>
</dbReference>
<comment type="caution">
    <text evidence="8">The sequence shown here is derived from an EMBL/GenBank/DDBJ whole genome shotgun (WGS) entry which is preliminary data.</text>
</comment>
<keyword evidence="6" id="KW-0534">Nitrate assimilation</keyword>
<dbReference type="InterPro" id="IPR036922">
    <property type="entry name" value="Rieske_2Fe-2S_sf"/>
</dbReference>
<dbReference type="Proteomes" id="UP000641514">
    <property type="component" value="Unassembled WGS sequence"/>
</dbReference>
<dbReference type="InterPro" id="IPR017881">
    <property type="entry name" value="NirD"/>
</dbReference>
<keyword evidence="5" id="KW-0411">Iron-sulfur</keyword>
<dbReference type="Pfam" id="PF13806">
    <property type="entry name" value="Rieske_2"/>
    <property type="match status" value="1"/>
</dbReference>
<dbReference type="SUPFAM" id="SSF50022">
    <property type="entry name" value="ISP domain"/>
    <property type="match status" value="1"/>
</dbReference>
<evidence type="ECO:0000259" key="7">
    <source>
        <dbReference type="PROSITE" id="PS51296"/>
    </source>
</evidence>
<keyword evidence="9" id="KW-1185">Reference proteome</keyword>
<feature type="domain" description="Rieske" evidence="7">
    <location>
        <begin position="17"/>
        <end position="119"/>
    </location>
</feature>
<dbReference type="PANTHER" id="PTHR40562">
    <property type="match status" value="1"/>
</dbReference>
<dbReference type="GO" id="GO:0008942">
    <property type="term" value="F:nitrite reductase [NAD(P)H] activity"/>
    <property type="evidence" value="ECO:0007669"/>
    <property type="project" value="InterPro"/>
</dbReference>
<dbReference type="InterPro" id="IPR017941">
    <property type="entry name" value="Rieske_2Fe-2S"/>
</dbReference>
<dbReference type="CDD" id="cd03529">
    <property type="entry name" value="Rieske_NirD"/>
    <property type="match status" value="1"/>
</dbReference>